<organism evidence="2 3">
    <name type="scientific">Austropuccinia psidii MF-1</name>
    <dbReference type="NCBI Taxonomy" id="1389203"/>
    <lineage>
        <taxon>Eukaryota</taxon>
        <taxon>Fungi</taxon>
        <taxon>Dikarya</taxon>
        <taxon>Basidiomycota</taxon>
        <taxon>Pucciniomycotina</taxon>
        <taxon>Pucciniomycetes</taxon>
        <taxon>Pucciniales</taxon>
        <taxon>Sphaerophragmiaceae</taxon>
        <taxon>Austropuccinia</taxon>
    </lineage>
</organism>
<protein>
    <submittedName>
        <fullName evidence="2">Uncharacterized protein</fullName>
    </submittedName>
</protein>
<comment type="caution">
    <text evidence="2">The sequence shown here is derived from an EMBL/GenBank/DDBJ whole genome shotgun (WGS) entry which is preliminary data.</text>
</comment>
<evidence type="ECO:0000313" key="3">
    <source>
        <dbReference type="Proteomes" id="UP000765509"/>
    </source>
</evidence>
<dbReference type="EMBL" id="AVOT02050202">
    <property type="protein sequence ID" value="MBW0545318.1"/>
    <property type="molecule type" value="Genomic_DNA"/>
</dbReference>
<feature type="region of interest" description="Disordered" evidence="1">
    <location>
        <begin position="64"/>
        <end position="100"/>
    </location>
</feature>
<keyword evidence="3" id="KW-1185">Reference proteome</keyword>
<name>A0A9Q3IL68_9BASI</name>
<evidence type="ECO:0000256" key="1">
    <source>
        <dbReference type="SAM" id="MobiDB-lite"/>
    </source>
</evidence>
<dbReference type="Proteomes" id="UP000765509">
    <property type="component" value="Unassembled WGS sequence"/>
</dbReference>
<accession>A0A9Q3IL68</accession>
<gene>
    <name evidence="2" type="ORF">O181_085033</name>
</gene>
<sequence>MIPPLSKEFEFPRDYSLQRETTISWNRGLEKREVEVVHSHNTWQNEPFYTFPDGFQHQTSRNGLHRTVSSNPLNLPRTSPMENSRQGIKPRSPLQRTCRKYSEDFPQRDILQRTYYKREMEPEIRYYDPLRLMRTVNPTRLPSGFKPLRHQKISDQE</sequence>
<feature type="region of interest" description="Disordered" evidence="1">
    <location>
        <begin position="138"/>
        <end position="157"/>
    </location>
</feature>
<feature type="compositionally biased region" description="Polar residues" evidence="1">
    <location>
        <begin position="64"/>
        <end position="86"/>
    </location>
</feature>
<dbReference type="AlphaFoldDB" id="A0A9Q3IL68"/>
<proteinExistence type="predicted"/>
<evidence type="ECO:0000313" key="2">
    <source>
        <dbReference type="EMBL" id="MBW0545318.1"/>
    </source>
</evidence>
<reference evidence="2" key="1">
    <citation type="submission" date="2021-03" db="EMBL/GenBank/DDBJ databases">
        <title>Draft genome sequence of rust myrtle Austropuccinia psidii MF-1, a brazilian biotype.</title>
        <authorList>
            <person name="Quecine M.C."/>
            <person name="Pachon D.M.R."/>
            <person name="Bonatelli M.L."/>
            <person name="Correr F.H."/>
            <person name="Franceschini L.M."/>
            <person name="Leite T.F."/>
            <person name="Margarido G.R.A."/>
            <person name="Almeida C.A."/>
            <person name="Ferrarezi J.A."/>
            <person name="Labate C.A."/>
        </authorList>
    </citation>
    <scope>NUCLEOTIDE SEQUENCE</scope>
    <source>
        <strain evidence="2">MF-1</strain>
    </source>
</reference>